<evidence type="ECO:0000313" key="1">
    <source>
        <dbReference type="EMBL" id="KAK5109538.1"/>
    </source>
</evidence>
<dbReference type="EMBL" id="JAVRRL010000062">
    <property type="protein sequence ID" value="KAK5109538.1"/>
    <property type="molecule type" value="Genomic_DNA"/>
</dbReference>
<dbReference type="Proteomes" id="UP001310890">
    <property type="component" value="Unassembled WGS sequence"/>
</dbReference>
<accession>A0AAN7YE56</accession>
<gene>
    <name evidence="1" type="ORF">LTR62_006889</name>
</gene>
<reference evidence="1" key="1">
    <citation type="submission" date="2023-08" db="EMBL/GenBank/DDBJ databases">
        <title>Black Yeasts Isolated from many extreme environments.</title>
        <authorList>
            <person name="Coleine C."/>
            <person name="Stajich J.E."/>
            <person name="Selbmann L."/>
        </authorList>
    </citation>
    <scope>NUCLEOTIDE SEQUENCE</scope>
    <source>
        <strain evidence="1">CCFEE 5401</strain>
    </source>
</reference>
<name>A0AAN7YE56_9PEZI</name>
<comment type="caution">
    <text evidence="1">The sequence shown here is derived from an EMBL/GenBank/DDBJ whole genome shotgun (WGS) entry which is preliminary data.</text>
</comment>
<evidence type="ECO:0000313" key="2">
    <source>
        <dbReference type="Proteomes" id="UP001310890"/>
    </source>
</evidence>
<protein>
    <submittedName>
        <fullName evidence="1">Uncharacterized protein</fullName>
    </submittedName>
</protein>
<dbReference type="AlphaFoldDB" id="A0AAN7YE56"/>
<organism evidence="1 2">
    <name type="scientific">Meristemomyces frigidus</name>
    <dbReference type="NCBI Taxonomy" id="1508187"/>
    <lineage>
        <taxon>Eukaryota</taxon>
        <taxon>Fungi</taxon>
        <taxon>Dikarya</taxon>
        <taxon>Ascomycota</taxon>
        <taxon>Pezizomycotina</taxon>
        <taxon>Dothideomycetes</taxon>
        <taxon>Dothideomycetidae</taxon>
        <taxon>Mycosphaerellales</taxon>
        <taxon>Teratosphaeriaceae</taxon>
        <taxon>Meristemomyces</taxon>
    </lineage>
</organism>
<proteinExistence type="predicted"/>
<sequence length="746" mass="83292">MPFSSQTLSIDSRTIGLVRLAVNLMTKVTTLRILMGHPSINDALLRCFFAKHRVQQQPIRKLWLENCRISAGCNVSIVSHVQDLPLELDFAGLESIRFRRLPMRAGYHGFSLYAYKGMVHARLSLLYNSGSSHTEMQDSAGAQYHTGISTVVAEQEVGVDQVSWAASVTTDTEGSLYRPMAPLQQLFIYAHQSESEIYDALRPSLAQQEIELLDGLRPPSSVSELVLAYRGSYLDPPEQYQNCMETQEKWQRERRPSADVAIGLLQSASRTLTSLTFDWVFTKPQQIRGARDVGALSSWIGTFVSLFDLRFPRLRAFQFRNAIAPDTALPRGLCLLDHSCIYTRAGEDEEHYASYGVDTACAERIDLAGLGFMEAHPNIECLAWPMAHFFRPQEISSDIRARVEAVISNLGRTLTDLRVDALYAGDGEPFTHESTGRDLDQRASRRLFIEMIAAKMTNLKQIKIEGGVPRDERREIIRAIHACPLQKIVMIGVCSPLGNTWGPHGFDIEDHITFGDGDGLEEEDKNAIWKLGFAKPSSLPETFRFDPEYGWPASPPMLSTIARFHADRITELKFCGSKGAPALLMPTPITTPMLSALKHFHNLESLTLSIFLSTMYEGSPCDSEILAYWENTRSSTSTALVTVPSDAAEPSGWARQLTTNYAPDALAQKVTVLLGPLLSERAKARAGGVQCRASFNVGYWTAIYDLDVRVGLGEEDGRSVCLGFVGPRHELEGERYWGKLRSRRWF</sequence>